<dbReference type="PANTHER" id="PTHR10192">
    <property type="entry name" value="MOLYBDOPTERIN BIOSYNTHESIS PROTEIN"/>
    <property type="match status" value="1"/>
</dbReference>
<feature type="domain" description="MoaB/Mog" evidence="14">
    <location>
        <begin position="194"/>
        <end position="331"/>
    </location>
</feature>
<evidence type="ECO:0000256" key="7">
    <source>
        <dbReference type="ARBA" id="ARBA00022505"/>
    </source>
</evidence>
<evidence type="ECO:0000256" key="6">
    <source>
        <dbReference type="ARBA" id="ARBA00021108"/>
    </source>
</evidence>
<dbReference type="FunFam" id="2.40.340.10:FF:000003">
    <property type="entry name" value="Molybdopterin molybdenumtransferase"/>
    <property type="match status" value="1"/>
</dbReference>
<keyword evidence="9 13" id="KW-0479">Metal-binding</keyword>
<name>A0A498C2L2_9GAMM</name>
<keyword evidence="10 13" id="KW-0460">Magnesium</keyword>
<dbReference type="Pfam" id="PF03454">
    <property type="entry name" value="MoeA_C"/>
    <property type="match status" value="1"/>
</dbReference>
<keyword evidence="11 13" id="KW-0501">Molybdenum cofactor biosynthesis</keyword>
<dbReference type="OrthoDB" id="9804758at2"/>
<dbReference type="PANTHER" id="PTHR10192:SF5">
    <property type="entry name" value="GEPHYRIN"/>
    <property type="match status" value="1"/>
</dbReference>
<evidence type="ECO:0000256" key="1">
    <source>
        <dbReference type="ARBA" id="ARBA00001946"/>
    </source>
</evidence>
<proteinExistence type="inferred from homology"/>
<dbReference type="Pfam" id="PF03453">
    <property type="entry name" value="MoeA_N"/>
    <property type="match status" value="1"/>
</dbReference>
<dbReference type="GO" id="GO:0061599">
    <property type="term" value="F:molybdopterin molybdotransferase activity"/>
    <property type="evidence" value="ECO:0007669"/>
    <property type="project" value="UniProtKB-UniRule"/>
</dbReference>
<comment type="caution">
    <text evidence="15">The sequence shown here is derived from an EMBL/GenBank/DDBJ whole genome shotgun (WGS) entry which is preliminary data.</text>
</comment>
<evidence type="ECO:0000256" key="5">
    <source>
        <dbReference type="ARBA" id="ARBA00013269"/>
    </source>
</evidence>
<dbReference type="AlphaFoldDB" id="A0A498C2L2"/>
<dbReference type="InterPro" id="IPR036688">
    <property type="entry name" value="MoeA_C_domain_IV_sf"/>
</dbReference>
<dbReference type="Proteomes" id="UP000275461">
    <property type="component" value="Unassembled WGS sequence"/>
</dbReference>
<evidence type="ECO:0000256" key="3">
    <source>
        <dbReference type="ARBA" id="ARBA00005046"/>
    </source>
</evidence>
<dbReference type="NCBIfam" id="TIGR00177">
    <property type="entry name" value="molyb_syn"/>
    <property type="match status" value="1"/>
</dbReference>
<organism evidence="15 16">
    <name type="scientific">Alkalispirillum mobile</name>
    <dbReference type="NCBI Taxonomy" id="85925"/>
    <lineage>
        <taxon>Bacteria</taxon>
        <taxon>Pseudomonadati</taxon>
        <taxon>Pseudomonadota</taxon>
        <taxon>Gammaproteobacteria</taxon>
        <taxon>Chromatiales</taxon>
        <taxon>Ectothiorhodospiraceae</taxon>
        <taxon>Alkalispirillum</taxon>
    </lineage>
</organism>
<protein>
    <recommendedName>
        <fullName evidence="6 13">Molybdopterin molybdenumtransferase</fullName>
        <ecNumber evidence="5 13">2.10.1.1</ecNumber>
    </recommendedName>
</protein>
<dbReference type="Pfam" id="PF00994">
    <property type="entry name" value="MoCF_biosynth"/>
    <property type="match status" value="1"/>
</dbReference>
<evidence type="ECO:0000256" key="8">
    <source>
        <dbReference type="ARBA" id="ARBA00022679"/>
    </source>
</evidence>
<evidence type="ECO:0000256" key="9">
    <source>
        <dbReference type="ARBA" id="ARBA00022723"/>
    </source>
</evidence>
<dbReference type="InterPro" id="IPR038987">
    <property type="entry name" value="MoeA-like"/>
</dbReference>
<accession>A0A498C2L2</accession>
<evidence type="ECO:0000313" key="16">
    <source>
        <dbReference type="Proteomes" id="UP000275461"/>
    </source>
</evidence>
<dbReference type="Gene3D" id="2.40.340.10">
    <property type="entry name" value="MoeA, C-terminal, domain IV"/>
    <property type="match status" value="1"/>
</dbReference>
<dbReference type="FunFam" id="3.40.980.10:FF:000004">
    <property type="entry name" value="Molybdopterin molybdenumtransferase"/>
    <property type="match status" value="1"/>
</dbReference>
<dbReference type="EC" id="2.10.1.1" evidence="5 13"/>
<keyword evidence="7 13" id="KW-0500">Molybdenum</keyword>
<comment type="function">
    <text evidence="2 13">Catalyzes the insertion of molybdate into adenylated molybdopterin with the concomitant release of AMP.</text>
</comment>
<keyword evidence="16" id="KW-1185">Reference proteome</keyword>
<dbReference type="InterPro" id="IPR005111">
    <property type="entry name" value="MoeA_C_domain_IV"/>
</dbReference>
<evidence type="ECO:0000256" key="10">
    <source>
        <dbReference type="ARBA" id="ARBA00022842"/>
    </source>
</evidence>
<evidence type="ECO:0000313" key="15">
    <source>
        <dbReference type="EMBL" id="RLK50244.1"/>
    </source>
</evidence>
<dbReference type="Gene3D" id="2.170.190.11">
    <property type="entry name" value="Molybdopterin biosynthesis moea protein, domain 3"/>
    <property type="match status" value="1"/>
</dbReference>
<dbReference type="SUPFAM" id="SSF63882">
    <property type="entry name" value="MoeA N-terminal region -like"/>
    <property type="match status" value="1"/>
</dbReference>
<dbReference type="InterPro" id="IPR036425">
    <property type="entry name" value="MoaB/Mog-like_dom_sf"/>
</dbReference>
<keyword evidence="8 13" id="KW-0808">Transferase</keyword>
<evidence type="ECO:0000256" key="2">
    <source>
        <dbReference type="ARBA" id="ARBA00002901"/>
    </source>
</evidence>
<evidence type="ECO:0000256" key="11">
    <source>
        <dbReference type="ARBA" id="ARBA00023150"/>
    </source>
</evidence>
<dbReference type="UniPathway" id="UPA00344"/>
<dbReference type="GO" id="GO:0006777">
    <property type="term" value="P:Mo-molybdopterin cofactor biosynthetic process"/>
    <property type="evidence" value="ECO:0007669"/>
    <property type="project" value="UniProtKB-UniRule"/>
</dbReference>
<evidence type="ECO:0000256" key="4">
    <source>
        <dbReference type="ARBA" id="ARBA00010763"/>
    </source>
</evidence>
<dbReference type="CDD" id="cd00887">
    <property type="entry name" value="MoeA"/>
    <property type="match status" value="1"/>
</dbReference>
<dbReference type="InterPro" id="IPR005110">
    <property type="entry name" value="MoeA_linker/N"/>
</dbReference>
<comment type="similarity">
    <text evidence="4 13">Belongs to the MoeA family.</text>
</comment>
<evidence type="ECO:0000259" key="14">
    <source>
        <dbReference type="SMART" id="SM00852"/>
    </source>
</evidence>
<dbReference type="GO" id="GO:0005829">
    <property type="term" value="C:cytosol"/>
    <property type="evidence" value="ECO:0007669"/>
    <property type="project" value="TreeGrafter"/>
</dbReference>
<dbReference type="SUPFAM" id="SSF63867">
    <property type="entry name" value="MoeA C-terminal domain-like"/>
    <property type="match status" value="1"/>
</dbReference>
<dbReference type="Gene3D" id="3.90.105.10">
    <property type="entry name" value="Molybdopterin biosynthesis moea protein, domain 2"/>
    <property type="match status" value="1"/>
</dbReference>
<evidence type="ECO:0000256" key="12">
    <source>
        <dbReference type="ARBA" id="ARBA00047317"/>
    </source>
</evidence>
<dbReference type="EMBL" id="RCDA01000001">
    <property type="protein sequence ID" value="RLK50244.1"/>
    <property type="molecule type" value="Genomic_DNA"/>
</dbReference>
<dbReference type="InterPro" id="IPR001453">
    <property type="entry name" value="MoaB/Mog_dom"/>
</dbReference>
<sequence length="420" mass="44824">MSQSAQASQSCCDNHAGGLPVEEARARIKAGIQPVTTRERVALRDALNRVLAEDVHSPVPVPAHDNSAMDGYAVRGQDVAGDGATDLEVVGRTLAGETFDGELGSGECIRIMTGAPMPAGGDTVIMQEQADRVGDRIRVHGPHPSGNHVRRAGEDLAEGERILAAGQRIGPAELGVMASAGLVEISVFRRLRVAFFSTGDELQGVGQPLGPGQIYDSNRYTLFAAMQRLGVEAVDMGVVGDDKESLERAFREASAFADVLVTSGGVSVGEADYVKDTLDALGEVDFWKVALRPGRPLAYGRLGRALFFGLPGNPVSVMATWYQITRPALLHMMGAQPEPDQYFPVRCAEPLRKRPGRMEFQRGILSWNESGQPEVRTTGAQGSGILSSVSRANCFIVLPYNAGSVEAGETVMVQPFHGLM</sequence>
<comment type="cofactor">
    <cofactor evidence="1 13">
        <name>Mg(2+)</name>
        <dbReference type="ChEBI" id="CHEBI:18420"/>
    </cofactor>
</comment>
<dbReference type="SMART" id="SM00852">
    <property type="entry name" value="MoCF_biosynth"/>
    <property type="match status" value="1"/>
</dbReference>
<evidence type="ECO:0000256" key="13">
    <source>
        <dbReference type="RuleBase" id="RU365090"/>
    </source>
</evidence>
<dbReference type="InterPro" id="IPR036135">
    <property type="entry name" value="MoeA_linker/N_sf"/>
</dbReference>
<dbReference type="Gene3D" id="3.40.980.10">
    <property type="entry name" value="MoaB/Mog-like domain"/>
    <property type="match status" value="1"/>
</dbReference>
<dbReference type="NCBIfam" id="NF045515">
    <property type="entry name" value="Glp_gephyrin"/>
    <property type="match status" value="1"/>
</dbReference>
<gene>
    <name evidence="15" type="ORF">DFR31_0134</name>
</gene>
<dbReference type="RefSeq" id="WP_121440748.1">
    <property type="nucleotide sequence ID" value="NZ_RCDA01000001.1"/>
</dbReference>
<comment type="catalytic activity">
    <reaction evidence="12">
        <text>adenylyl-molybdopterin + molybdate = Mo-molybdopterin + AMP + H(+)</text>
        <dbReference type="Rhea" id="RHEA:35047"/>
        <dbReference type="ChEBI" id="CHEBI:15378"/>
        <dbReference type="ChEBI" id="CHEBI:36264"/>
        <dbReference type="ChEBI" id="CHEBI:62727"/>
        <dbReference type="ChEBI" id="CHEBI:71302"/>
        <dbReference type="ChEBI" id="CHEBI:456215"/>
        <dbReference type="EC" id="2.10.1.1"/>
    </reaction>
</comment>
<dbReference type="SUPFAM" id="SSF53218">
    <property type="entry name" value="Molybdenum cofactor biosynthesis proteins"/>
    <property type="match status" value="1"/>
</dbReference>
<dbReference type="GO" id="GO:0046872">
    <property type="term" value="F:metal ion binding"/>
    <property type="evidence" value="ECO:0007669"/>
    <property type="project" value="UniProtKB-UniRule"/>
</dbReference>
<comment type="pathway">
    <text evidence="3 13">Cofactor biosynthesis; molybdopterin biosynthesis.</text>
</comment>
<reference evidence="15 16" key="1">
    <citation type="submission" date="2018-10" db="EMBL/GenBank/DDBJ databases">
        <title>Genomic Encyclopedia of Type Strains, Phase IV (KMG-IV): sequencing the most valuable type-strain genomes for metagenomic binning, comparative biology and taxonomic classification.</title>
        <authorList>
            <person name="Goeker M."/>
        </authorList>
    </citation>
    <scope>NUCLEOTIDE SEQUENCE [LARGE SCALE GENOMIC DNA]</scope>
    <source>
        <strain evidence="15 16">DSM 12769</strain>
    </source>
</reference>